<organism evidence="2 3">
    <name type="scientific">Sporichthya brevicatena</name>
    <dbReference type="NCBI Taxonomy" id="171442"/>
    <lineage>
        <taxon>Bacteria</taxon>
        <taxon>Bacillati</taxon>
        <taxon>Actinomycetota</taxon>
        <taxon>Actinomycetes</taxon>
        <taxon>Sporichthyales</taxon>
        <taxon>Sporichthyaceae</taxon>
        <taxon>Sporichthya</taxon>
    </lineage>
</organism>
<feature type="transmembrane region" description="Helical" evidence="1">
    <location>
        <begin position="422"/>
        <end position="446"/>
    </location>
</feature>
<keyword evidence="1" id="KW-0472">Membrane</keyword>
<evidence type="ECO:0000256" key="1">
    <source>
        <dbReference type="SAM" id="Phobius"/>
    </source>
</evidence>
<evidence type="ECO:0000313" key="3">
    <source>
        <dbReference type="Proteomes" id="UP001500957"/>
    </source>
</evidence>
<keyword evidence="1" id="KW-0812">Transmembrane</keyword>
<dbReference type="RefSeq" id="WP_344602594.1">
    <property type="nucleotide sequence ID" value="NZ_BAAAHE010000008.1"/>
</dbReference>
<name>A0ABN1GHQ4_9ACTN</name>
<dbReference type="Proteomes" id="UP001500957">
    <property type="component" value="Unassembled WGS sequence"/>
</dbReference>
<comment type="caution">
    <text evidence="2">The sequence shown here is derived from an EMBL/GenBank/DDBJ whole genome shotgun (WGS) entry which is preliminary data.</text>
</comment>
<feature type="transmembrane region" description="Helical" evidence="1">
    <location>
        <begin position="111"/>
        <end position="133"/>
    </location>
</feature>
<feature type="transmembrane region" description="Helical" evidence="1">
    <location>
        <begin position="388"/>
        <end position="410"/>
    </location>
</feature>
<dbReference type="EMBL" id="BAAAHE010000008">
    <property type="protein sequence ID" value="GAA0611315.1"/>
    <property type="molecule type" value="Genomic_DNA"/>
</dbReference>
<gene>
    <name evidence="2" type="ORF">GCM10009547_11700</name>
</gene>
<sequence length="448" mass="47872">MGTPAPGGATDVLLAHGVGSRQDLPLPFGYALTGAVLALAVSFGVLALRWRQSKLTGAASGRELPGSLGEFADSSELRWALRLLGLAITGFVAWCAIAGPDLAKNPTAGFVYVLFWVGLVPASLLFGPVWRLLNPLRTVHLLVCLALRLDPRDPPFTMPRWVGYWPAALGLASFVWLELCANDRDSTGTLTTYFSLYAGANLLGAMAYGQQWFAKCDGFEVFSALIGRLAPLGRREDGAIVLRNPLNNLDSTPEDRGLVAVLGVMLGSTAFDSFTSTTWWYDRTFESNMSPQTLSTIALAISIGGVTLAFGIASWLAGVLSRRGPHGIATAFSHSLIPIAVGYLIAHYFSLLVFVGQQTVIYASDPMVDGSNLFGTANWTVNYEVVTVGQIATIQVLAIVVGHVLGVFAAHDRSVRLFPTRAAVMGQIPMMVLMVAYTIGGLSLLFSE</sequence>
<accession>A0ABN1GHQ4</accession>
<keyword evidence="3" id="KW-1185">Reference proteome</keyword>
<feature type="transmembrane region" description="Helical" evidence="1">
    <location>
        <begin position="79"/>
        <end position="99"/>
    </location>
</feature>
<evidence type="ECO:0000313" key="2">
    <source>
        <dbReference type="EMBL" id="GAA0611315.1"/>
    </source>
</evidence>
<keyword evidence="1" id="KW-1133">Transmembrane helix</keyword>
<proteinExistence type="predicted"/>
<feature type="transmembrane region" description="Helical" evidence="1">
    <location>
        <begin position="258"/>
        <end position="281"/>
    </location>
</feature>
<protein>
    <submittedName>
        <fullName evidence="2">Uncharacterized protein</fullName>
    </submittedName>
</protein>
<feature type="transmembrane region" description="Helical" evidence="1">
    <location>
        <begin position="293"/>
        <end position="316"/>
    </location>
</feature>
<feature type="transmembrane region" description="Helical" evidence="1">
    <location>
        <begin position="28"/>
        <end position="48"/>
    </location>
</feature>
<reference evidence="2 3" key="1">
    <citation type="journal article" date="2019" name="Int. J. Syst. Evol. Microbiol.">
        <title>The Global Catalogue of Microorganisms (GCM) 10K type strain sequencing project: providing services to taxonomists for standard genome sequencing and annotation.</title>
        <authorList>
            <consortium name="The Broad Institute Genomics Platform"/>
            <consortium name="The Broad Institute Genome Sequencing Center for Infectious Disease"/>
            <person name="Wu L."/>
            <person name="Ma J."/>
        </authorList>
    </citation>
    <scope>NUCLEOTIDE SEQUENCE [LARGE SCALE GENOMIC DNA]</scope>
    <source>
        <strain evidence="2 3">JCM 10671</strain>
    </source>
</reference>